<organism evidence="1 2">
    <name type="scientific">Paractinoplanes ferrugineus</name>
    <dbReference type="NCBI Taxonomy" id="113564"/>
    <lineage>
        <taxon>Bacteria</taxon>
        <taxon>Bacillati</taxon>
        <taxon>Actinomycetota</taxon>
        <taxon>Actinomycetes</taxon>
        <taxon>Micromonosporales</taxon>
        <taxon>Micromonosporaceae</taxon>
        <taxon>Paractinoplanes</taxon>
    </lineage>
</organism>
<dbReference type="RefSeq" id="WP_203821133.1">
    <property type="nucleotide sequence ID" value="NZ_BAAABP010000017.1"/>
</dbReference>
<dbReference type="AlphaFoldDB" id="A0A919MCI3"/>
<accession>A0A919MCI3</accession>
<evidence type="ECO:0000313" key="1">
    <source>
        <dbReference type="EMBL" id="GIE14746.1"/>
    </source>
</evidence>
<gene>
    <name evidence="1" type="ORF">Afe05nite_65860</name>
</gene>
<evidence type="ECO:0000313" key="2">
    <source>
        <dbReference type="Proteomes" id="UP000598174"/>
    </source>
</evidence>
<dbReference type="Proteomes" id="UP000598174">
    <property type="component" value="Unassembled WGS sequence"/>
</dbReference>
<name>A0A919MCI3_9ACTN</name>
<dbReference type="EMBL" id="BOMM01000057">
    <property type="protein sequence ID" value="GIE14746.1"/>
    <property type="molecule type" value="Genomic_DNA"/>
</dbReference>
<comment type="caution">
    <text evidence="1">The sequence shown here is derived from an EMBL/GenBank/DDBJ whole genome shotgun (WGS) entry which is preliminary data.</text>
</comment>
<protein>
    <submittedName>
        <fullName evidence="1">Uncharacterized protein</fullName>
    </submittedName>
</protein>
<sequence>MIRMKAMADLFDPEPARWGLRGDPWVWQAMRDHLGETYLPPTLGEAEAMLYNAFNRIVGVDLAAEPEPSVYRPEFAHGGLSSGHIHLLTWRLELLPLLVDRAQARL</sequence>
<proteinExistence type="predicted"/>
<keyword evidence="2" id="KW-1185">Reference proteome</keyword>
<reference evidence="1" key="1">
    <citation type="submission" date="2021-01" db="EMBL/GenBank/DDBJ databases">
        <title>Whole genome shotgun sequence of Actinoplanes ferrugineus NBRC 15555.</title>
        <authorList>
            <person name="Komaki H."/>
            <person name="Tamura T."/>
        </authorList>
    </citation>
    <scope>NUCLEOTIDE SEQUENCE</scope>
    <source>
        <strain evidence="1">NBRC 15555</strain>
    </source>
</reference>